<sequence>MQHYMTLFYPLFACFLDKFPPSRGETSSCLFAVPHLHKAMRLLASFIALALPVA</sequence>
<dbReference type="EMBL" id="UINC01058924">
    <property type="protein sequence ID" value="SVB81739.1"/>
    <property type="molecule type" value="Genomic_DNA"/>
</dbReference>
<gene>
    <name evidence="1" type="ORF">METZ01_LOCUS234593</name>
</gene>
<evidence type="ECO:0000313" key="1">
    <source>
        <dbReference type="EMBL" id="SVB81739.1"/>
    </source>
</evidence>
<reference evidence="1" key="1">
    <citation type="submission" date="2018-05" db="EMBL/GenBank/DDBJ databases">
        <authorList>
            <person name="Lanie J.A."/>
            <person name="Ng W.-L."/>
            <person name="Kazmierczak K.M."/>
            <person name="Andrzejewski T.M."/>
            <person name="Davidsen T.M."/>
            <person name="Wayne K.J."/>
            <person name="Tettelin H."/>
            <person name="Glass J.I."/>
            <person name="Rusch D."/>
            <person name="Podicherti R."/>
            <person name="Tsui H.-C.T."/>
            <person name="Winkler M.E."/>
        </authorList>
    </citation>
    <scope>NUCLEOTIDE SEQUENCE</scope>
</reference>
<dbReference type="AlphaFoldDB" id="A0A382H3I0"/>
<protein>
    <submittedName>
        <fullName evidence="1">Uncharacterized protein</fullName>
    </submittedName>
</protein>
<name>A0A382H3I0_9ZZZZ</name>
<proteinExistence type="predicted"/>
<accession>A0A382H3I0</accession>
<feature type="non-terminal residue" evidence="1">
    <location>
        <position position="54"/>
    </location>
</feature>
<organism evidence="1">
    <name type="scientific">marine metagenome</name>
    <dbReference type="NCBI Taxonomy" id="408172"/>
    <lineage>
        <taxon>unclassified sequences</taxon>
        <taxon>metagenomes</taxon>
        <taxon>ecological metagenomes</taxon>
    </lineage>
</organism>